<evidence type="ECO:0000256" key="1">
    <source>
        <dbReference type="ARBA" id="ARBA00004434"/>
    </source>
</evidence>
<keyword evidence="4 12" id="KW-0812">Transmembrane</keyword>
<evidence type="ECO:0000256" key="11">
    <source>
        <dbReference type="ARBA" id="ARBA00063758"/>
    </source>
</evidence>
<dbReference type="PANTHER" id="PTHR13032">
    <property type="entry name" value="MITOCHONDRIAL IMPORT INNER MEMBRANE TRANSLOCASE SUBUNIT TIM21"/>
    <property type="match status" value="1"/>
</dbReference>
<keyword evidence="12" id="KW-0813">Transport</keyword>
<evidence type="ECO:0000256" key="4">
    <source>
        <dbReference type="ARBA" id="ARBA00022692"/>
    </source>
</evidence>
<feature type="region of interest" description="Disordered" evidence="13">
    <location>
        <begin position="1"/>
        <end position="23"/>
    </location>
</feature>
<evidence type="ECO:0000256" key="13">
    <source>
        <dbReference type="SAM" id="MobiDB-lite"/>
    </source>
</evidence>
<evidence type="ECO:0000256" key="2">
    <source>
        <dbReference type="ARBA" id="ARBA00010867"/>
    </source>
</evidence>
<evidence type="ECO:0000256" key="7">
    <source>
        <dbReference type="ARBA" id="ARBA00022989"/>
    </source>
</evidence>
<name>A0AAN6MNU5_9PEZI</name>
<comment type="caution">
    <text evidence="14">The sequence shown here is derived from an EMBL/GenBank/DDBJ whole genome shotgun (WGS) entry which is preliminary data.</text>
</comment>
<dbReference type="GO" id="GO:0005744">
    <property type="term" value="C:TIM23 mitochondrial import inner membrane translocase complex"/>
    <property type="evidence" value="ECO:0007669"/>
    <property type="project" value="UniProtKB-UniRule"/>
</dbReference>
<evidence type="ECO:0000313" key="14">
    <source>
        <dbReference type="EMBL" id="KAK3903278.1"/>
    </source>
</evidence>
<dbReference type="AlphaFoldDB" id="A0AAN6MNU5"/>
<keyword evidence="5 12" id="KW-0999">Mitochondrion inner membrane</keyword>
<dbReference type="EMBL" id="MU855458">
    <property type="protein sequence ID" value="KAK3903278.1"/>
    <property type="molecule type" value="Genomic_DNA"/>
</dbReference>
<dbReference type="FunFam" id="3.10.450.320:FF:000002">
    <property type="entry name" value="Mitochondrial import inner membrane translocase subunit tim21"/>
    <property type="match status" value="1"/>
</dbReference>
<keyword evidence="12" id="KW-0653">Protein transport</keyword>
<sequence length="251" mass="27796">MNRVTVAGLRLRPSSNPHHHTTPRAAALRRLTNPSSRRPYVTQHQQASSGSGSGFGSAPSSRRRAVTPFNDDGRVPWTELSLGEKTGRAAQQTVNFGMVLVGVALTGGVGYVLYSEVFSPDSKTTHFNRAVDRIRTDPRCVELLGDGKKMNAYGEETYNKWRRARPIASTVTKDGQGNEHLMIQFNVQGPKGAGRVGIHLIKRPGHSEHEYKYFMVDIKGHQRIYLENADAARPKEGEQKGFKLFGVKWGS</sequence>
<dbReference type="Pfam" id="PF08294">
    <property type="entry name" value="TIM21"/>
    <property type="match status" value="1"/>
</dbReference>
<reference evidence="14" key="1">
    <citation type="journal article" date="2023" name="Mol. Phylogenet. Evol.">
        <title>Genome-scale phylogeny and comparative genomics of the fungal order Sordariales.</title>
        <authorList>
            <person name="Hensen N."/>
            <person name="Bonometti L."/>
            <person name="Westerberg I."/>
            <person name="Brannstrom I.O."/>
            <person name="Guillou S."/>
            <person name="Cros-Aarteil S."/>
            <person name="Calhoun S."/>
            <person name="Haridas S."/>
            <person name="Kuo A."/>
            <person name="Mondo S."/>
            <person name="Pangilinan J."/>
            <person name="Riley R."/>
            <person name="LaButti K."/>
            <person name="Andreopoulos B."/>
            <person name="Lipzen A."/>
            <person name="Chen C."/>
            <person name="Yan M."/>
            <person name="Daum C."/>
            <person name="Ng V."/>
            <person name="Clum A."/>
            <person name="Steindorff A."/>
            <person name="Ohm R.A."/>
            <person name="Martin F."/>
            <person name="Silar P."/>
            <person name="Natvig D.O."/>
            <person name="Lalanne C."/>
            <person name="Gautier V."/>
            <person name="Ament-Velasquez S.L."/>
            <person name="Kruys A."/>
            <person name="Hutchinson M.I."/>
            <person name="Powell A.J."/>
            <person name="Barry K."/>
            <person name="Miller A.N."/>
            <person name="Grigoriev I.V."/>
            <person name="Debuchy R."/>
            <person name="Gladieux P."/>
            <person name="Hiltunen Thoren M."/>
            <person name="Johannesson H."/>
        </authorList>
    </citation>
    <scope>NUCLEOTIDE SEQUENCE</scope>
    <source>
        <strain evidence="14">CBS 103.79</strain>
    </source>
</reference>
<keyword evidence="9 12" id="KW-0472">Membrane</keyword>
<dbReference type="InterPro" id="IPR038552">
    <property type="entry name" value="Tim21_IMS_sf"/>
</dbReference>
<dbReference type="PANTHER" id="PTHR13032:SF6">
    <property type="entry name" value="MITOCHONDRIAL IMPORT INNER MEMBRANE TRANSLOCASE SUBUNIT TIM21"/>
    <property type="match status" value="1"/>
</dbReference>
<evidence type="ECO:0000256" key="6">
    <source>
        <dbReference type="ARBA" id="ARBA00022946"/>
    </source>
</evidence>
<comment type="subcellular location">
    <subcellularLocation>
        <location evidence="1 12">Mitochondrion inner membrane</location>
        <topology evidence="1 12">Single-pass membrane protein</topology>
    </subcellularLocation>
</comment>
<dbReference type="Gene3D" id="3.10.450.320">
    <property type="entry name" value="Mitochondrial import inner membrane translocase subunit Tim21"/>
    <property type="match status" value="1"/>
</dbReference>
<comment type="function">
    <text evidence="10">Essential component of the TIM23 complex, a complex that mediates the translocation of transit peptide-containing proteins across the mitochondrial inner membrane. Required to keep the TOM and the TIM23 complexes in close contact. At some point, it is released from the TOM23 complex to allow protein translocation into the mitochondrial matrix.</text>
</comment>
<feature type="region of interest" description="Disordered" evidence="13">
    <location>
        <begin position="37"/>
        <end position="72"/>
    </location>
</feature>
<evidence type="ECO:0000256" key="9">
    <source>
        <dbReference type="ARBA" id="ARBA00023136"/>
    </source>
</evidence>
<evidence type="ECO:0000256" key="8">
    <source>
        <dbReference type="ARBA" id="ARBA00023128"/>
    </source>
</evidence>
<comment type="subunit">
    <text evidence="11">Component of the TIM23 complex, at least composed of TIM23, TIM17, TIM50 and TIM21.</text>
</comment>
<evidence type="ECO:0000313" key="15">
    <source>
        <dbReference type="Proteomes" id="UP001303889"/>
    </source>
</evidence>
<keyword evidence="8 12" id="KW-0496">Mitochondrion</keyword>
<protein>
    <recommendedName>
        <fullName evidence="3 12">Mitochondrial import inner membrane translocase subunit Tim21</fullName>
    </recommendedName>
</protein>
<evidence type="ECO:0000256" key="12">
    <source>
        <dbReference type="RuleBase" id="RU367142"/>
    </source>
</evidence>
<dbReference type="Proteomes" id="UP001303889">
    <property type="component" value="Unassembled WGS sequence"/>
</dbReference>
<evidence type="ECO:0000256" key="3">
    <source>
        <dbReference type="ARBA" id="ARBA00020726"/>
    </source>
</evidence>
<dbReference type="InterPro" id="IPR013261">
    <property type="entry name" value="Tim21"/>
</dbReference>
<keyword evidence="12" id="KW-0811">Translocation</keyword>
<accession>A0AAN6MNU5</accession>
<comment type="similarity">
    <text evidence="2 12">Belongs to the TIM21 family.</text>
</comment>
<proteinExistence type="inferred from homology"/>
<organism evidence="14 15">
    <name type="scientific">Staphylotrichum tortipilum</name>
    <dbReference type="NCBI Taxonomy" id="2831512"/>
    <lineage>
        <taxon>Eukaryota</taxon>
        <taxon>Fungi</taxon>
        <taxon>Dikarya</taxon>
        <taxon>Ascomycota</taxon>
        <taxon>Pezizomycotina</taxon>
        <taxon>Sordariomycetes</taxon>
        <taxon>Sordariomycetidae</taxon>
        <taxon>Sordariales</taxon>
        <taxon>Chaetomiaceae</taxon>
        <taxon>Staphylotrichum</taxon>
    </lineage>
</organism>
<keyword evidence="15" id="KW-1185">Reference proteome</keyword>
<gene>
    <name evidence="14" type="ORF">C8A05DRAFT_32998</name>
</gene>
<feature type="compositionally biased region" description="Polar residues" evidence="13">
    <location>
        <begin position="37"/>
        <end position="46"/>
    </location>
</feature>
<dbReference type="GO" id="GO:0030150">
    <property type="term" value="P:protein import into mitochondrial matrix"/>
    <property type="evidence" value="ECO:0007669"/>
    <property type="project" value="UniProtKB-UniRule"/>
</dbReference>
<evidence type="ECO:0000256" key="10">
    <source>
        <dbReference type="ARBA" id="ARBA00060204"/>
    </source>
</evidence>
<feature type="transmembrane region" description="Helical" evidence="12">
    <location>
        <begin position="94"/>
        <end position="114"/>
    </location>
</feature>
<keyword evidence="6" id="KW-0809">Transit peptide</keyword>
<keyword evidence="7 12" id="KW-1133">Transmembrane helix</keyword>
<evidence type="ECO:0000256" key="5">
    <source>
        <dbReference type="ARBA" id="ARBA00022792"/>
    </source>
</evidence>
<reference evidence="14" key="2">
    <citation type="submission" date="2023-05" db="EMBL/GenBank/DDBJ databases">
        <authorList>
            <consortium name="Lawrence Berkeley National Laboratory"/>
            <person name="Steindorff A."/>
            <person name="Hensen N."/>
            <person name="Bonometti L."/>
            <person name="Westerberg I."/>
            <person name="Brannstrom I.O."/>
            <person name="Guillou S."/>
            <person name="Cros-Aarteil S."/>
            <person name="Calhoun S."/>
            <person name="Haridas S."/>
            <person name="Kuo A."/>
            <person name="Mondo S."/>
            <person name="Pangilinan J."/>
            <person name="Riley R."/>
            <person name="Labutti K."/>
            <person name="Andreopoulos B."/>
            <person name="Lipzen A."/>
            <person name="Chen C."/>
            <person name="Yanf M."/>
            <person name="Daum C."/>
            <person name="Ng V."/>
            <person name="Clum A."/>
            <person name="Ohm R."/>
            <person name="Martin F."/>
            <person name="Silar P."/>
            <person name="Natvig D."/>
            <person name="Lalanne C."/>
            <person name="Gautier V."/>
            <person name="Ament-Velasquez S.L."/>
            <person name="Kruys A."/>
            <person name="Hutchinson M.I."/>
            <person name="Powell A.J."/>
            <person name="Barry K."/>
            <person name="Miller A.N."/>
            <person name="Grigoriev I.V."/>
            <person name="Debuchy R."/>
            <person name="Gladieux P."/>
            <person name="Thoren M.H."/>
            <person name="Johannesson H."/>
        </authorList>
    </citation>
    <scope>NUCLEOTIDE SEQUENCE</scope>
    <source>
        <strain evidence="14">CBS 103.79</strain>
    </source>
</reference>